<dbReference type="GO" id="GO:0005385">
    <property type="term" value="F:zinc ion transmembrane transporter activity"/>
    <property type="evidence" value="ECO:0007669"/>
    <property type="project" value="TreeGrafter"/>
</dbReference>
<protein>
    <submittedName>
        <fullName evidence="12">Cation transporter</fullName>
    </submittedName>
</protein>
<accession>A0A316TQC0</accession>
<reference evidence="12 13" key="1">
    <citation type="submission" date="2018-05" db="EMBL/GenBank/DDBJ databases">
        <title>Rhodohalobacter halophilus gen. nov., sp. nov., a moderately halophilic member of the family Balneolaceae.</title>
        <authorList>
            <person name="Liu Z.-W."/>
        </authorList>
    </citation>
    <scope>NUCLEOTIDE SEQUENCE [LARGE SCALE GENOMIC DNA]</scope>
    <source>
        <strain evidence="12 13">8A47</strain>
    </source>
</reference>
<evidence type="ECO:0000259" key="11">
    <source>
        <dbReference type="Pfam" id="PF16916"/>
    </source>
</evidence>
<keyword evidence="3" id="KW-0813">Transport</keyword>
<evidence type="ECO:0000256" key="5">
    <source>
        <dbReference type="ARBA" id="ARBA00022906"/>
    </source>
</evidence>
<feature type="transmembrane region" description="Helical" evidence="9">
    <location>
        <begin position="145"/>
        <end position="166"/>
    </location>
</feature>
<keyword evidence="7" id="KW-0406">Ion transport</keyword>
<dbReference type="PANTHER" id="PTHR11562">
    <property type="entry name" value="CATION EFFLUX PROTEIN/ ZINC TRANSPORTER"/>
    <property type="match status" value="1"/>
</dbReference>
<dbReference type="GO" id="GO:0005886">
    <property type="term" value="C:plasma membrane"/>
    <property type="evidence" value="ECO:0007669"/>
    <property type="project" value="TreeGrafter"/>
</dbReference>
<keyword evidence="8 9" id="KW-0472">Membrane</keyword>
<organism evidence="12 13">
    <name type="scientific">Rhodohalobacter mucosus</name>
    <dbReference type="NCBI Taxonomy" id="2079485"/>
    <lineage>
        <taxon>Bacteria</taxon>
        <taxon>Pseudomonadati</taxon>
        <taxon>Balneolota</taxon>
        <taxon>Balneolia</taxon>
        <taxon>Balneolales</taxon>
        <taxon>Balneolaceae</taxon>
        <taxon>Rhodohalobacter</taxon>
    </lineage>
</organism>
<keyword evidence="6 9" id="KW-1133">Transmembrane helix</keyword>
<evidence type="ECO:0000256" key="4">
    <source>
        <dbReference type="ARBA" id="ARBA00022692"/>
    </source>
</evidence>
<dbReference type="Pfam" id="PF01545">
    <property type="entry name" value="Cation_efflux"/>
    <property type="match status" value="1"/>
</dbReference>
<evidence type="ECO:0000259" key="10">
    <source>
        <dbReference type="Pfam" id="PF01545"/>
    </source>
</evidence>
<dbReference type="InterPro" id="IPR027470">
    <property type="entry name" value="Cation_efflux_CTD"/>
</dbReference>
<dbReference type="SUPFAM" id="SSF161111">
    <property type="entry name" value="Cation efflux protein transmembrane domain-like"/>
    <property type="match status" value="1"/>
</dbReference>
<evidence type="ECO:0000313" key="13">
    <source>
        <dbReference type="Proteomes" id="UP000245533"/>
    </source>
</evidence>
<sequence length="300" mass="33782">MAHNHTHDHSRGNIKLAFFLNLGFTIVEFFGGLYVNSVAIISDALHDLGDSLSLGLAWFLHNKSRKGADTSFTFGYTRFSLLGALINSLVLIAGSIFVVNEAVARILSPEQTNAEGMFLFAILGVAVNGYAAWKVSHGETMNERVISWHLLEDVLGWVAVLIVSVILMFRDILYLDPALSLLITLYILWNVIKRLKETLYLFLQGRPSDVSIDELRDKFLSLDFVEETDHLHIWSLDGEHHVITAHLHVTEMNDISELAGAKKKIRQLLKPYNFSHSTIEMEWGEDLCSRRDSDSWPGSS</sequence>
<keyword evidence="5" id="KW-0864">Zinc transport</keyword>
<dbReference type="Gene3D" id="1.20.1510.10">
    <property type="entry name" value="Cation efflux protein transmembrane domain"/>
    <property type="match status" value="1"/>
</dbReference>
<dbReference type="PANTHER" id="PTHR11562:SF17">
    <property type="entry name" value="RE54080P-RELATED"/>
    <property type="match status" value="1"/>
</dbReference>
<dbReference type="InterPro" id="IPR027469">
    <property type="entry name" value="Cation_efflux_TMD_sf"/>
</dbReference>
<feature type="transmembrane region" description="Helical" evidence="9">
    <location>
        <begin position="12"/>
        <end position="34"/>
    </location>
</feature>
<dbReference type="OrthoDB" id="9809646at2"/>
<evidence type="ECO:0000256" key="6">
    <source>
        <dbReference type="ARBA" id="ARBA00022989"/>
    </source>
</evidence>
<dbReference type="EMBL" id="QGGB01000008">
    <property type="protein sequence ID" value="PWN05998.1"/>
    <property type="molecule type" value="Genomic_DNA"/>
</dbReference>
<evidence type="ECO:0000313" key="12">
    <source>
        <dbReference type="EMBL" id="PWN05998.1"/>
    </source>
</evidence>
<dbReference type="SUPFAM" id="SSF160240">
    <property type="entry name" value="Cation efflux protein cytoplasmic domain-like"/>
    <property type="match status" value="1"/>
</dbReference>
<evidence type="ECO:0000256" key="2">
    <source>
        <dbReference type="ARBA" id="ARBA00008873"/>
    </source>
</evidence>
<dbReference type="Pfam" id="PF16916">
    <property type="entry name" value="ZT_dimer"/>
    <property type="match status" value="1"/>
</dbReference>
<evidence type="ECO:0000256" key="7">
    <source>
        <dbReference type="ARBA" id="ARBA00023065"/>
    </source>
</evidence>
<keyword evidence="13" id="KW-1185">Reference proteome</keyword>
<evidence type="ECO:0000256" key="3">
    <source>
        <dbReference type="ARBA" id="ARBA00022448"/>
    </source>
</evidence>
<dbReference type="InterPro" id="IPR050681">
    <property type="entry name" value="CDF/SLC30A"/>
</dbReference>
<evidence type="ECO:0000256" key="1">
    <source>
        <dbReference type="ARBA" id="ARBA00004141"/>
    </source>
</evidence>
<proteinExistence type="inferred from homology"/>
<evidence type="ECO:0000256" key="9">
    <source>
        <dbReference type="SAM" id="Phobius"/>
    </source>
</evidence>
<feature type="domain" description="Cation efflux protein transmembrane" evidence="10">
    <location>
        <begin position="15"/>
        <end position="201"/>
    </location>
</feature>
<keyword evidence="5" id="KW-0862">Zinc</keyword>
<evidence type="ECO:0000256" key="8">
    <source>
        <dbReference type="ARBA" id="ARBA00023136"/>
    </source>
</evidence>
<gene>
    <name evidence="12" type="ORF">DDZ15_12525</name>
</gene>
<dbReference type="Proteomes" id="UP000245533">
    <property type="component" value="Unassembled WGS sequence"/>
</dbReference>
<dbReference type="InterPro" id="IPR036837">
    <property type="entry name" value="Cation_efflux_CTD_sf"/>
</dbReference>
<comment type="similarity">
    <text evidence="2">Belongs to the cation diffusion facilitator (CDF) transporter (TC 2.A.4) family. SLC30A subfamily.</text>
</comment>
<feature type="transmembrane region" description="Helical" evidence="9">
    <location>
        <begin position="116"/>
        <end position="133"/>
    </location>
</feature>
<keyword evidence="4 9" id="KW-0812">Transmembrane</keyword>
<comment type="caution">
    <text evidence="12">The sequence shown here is derived from an EMBL/GenBank/DDBJ whole genome shotgun (WGS) entry which is preliminary data.</text>
</comment>
<dbReference type="NCBIfam" id="TIGR01297">
    <property type="entry name" value="CDF"/>
    <property type="match status" value="1"/>
</dbReference>
<dbReference type="InterPro" id="IPR058533">
    <property type="entry name" value="Cation_efflux_TM"/>
</dbReference>
<feature type="domain" description="Cation efflux protein cytoplasmic" evidence="11">
    <location>
        <begin position="207"/>
        <end position="282"/>
    </location>
</feature>
<dbReference type="InterPro" id="IPR002524">
    <property type="entry name" value="Cation_efflux"/>
</dbReference>
<comment type="subcellular location">
    <subcellularLocation>
        <location evidence="1">Membrane</location>
        <topology evidence="1">Multi-pass membrane protein</topology>
    </subcellularLocation>
</comment>
<dbReference type="RefSeq" id="WP_109647440.1">
    <property type="nucleotide sequence ID" value="NZ_QGGB01000008.1"/>
</dbReference>
<dbReference type="AlphaFoldDB" id="A0A316TQC0"/>
<feature type="transmembrane region" description="Helical" evidence="9">
    <location>
        <begin position="172"/>
        <end position="192"/>
    </location>
</feature>
<feature type="transmembrane region" description="Helical" evidence="9">
    <location>
        <begin position="81"/>
        <end position="104"/>
    </location>
</feature>
<name>A0A316TQC0_9BACT</name>